<dbReference type="GeneID" id="35768130"/>
<dbReference type="KEGG" id="aun:AWM73_07920"/>
<dbReference type="EMBL" id="JAOTML010000002">
    <property type="protein sequence ID" value="MCY3052900.1"/>
    <property type="molecule type" value="Genomic_DNA"/>
</dbReference>
<dbReference type="Pfam" id="PF08240">
    <property type="entry name" value="ADH_N"/>
    <property type="match status" value="1"/>
</dbReference>
<reference evidence="6" key="2">
    <citation type="submission" date="2022-09" db="EMBL/GenBank/DDBJ databases">
        <title>Aerococcus urinae taxonomy study.</title>
        <authorList>
            <person name="Christensen J."/>
            <person name="Senneby E."/>
        </authorList>
    </citation>
    <scope>NUCLEOTIDE SEQUENCE</scope>
    <source>
        <strain evidence="6">NLD-066-U95</strain>
    </source>
</reference>
<dbReference type="Proteomes" id="UP000594771">
    <property type="component" value="Chromosome"/>
</dbReference>
<dbReference type="InterPro" id="IPR020843">
    <property type="entry name" value="ER"/>
</dbReference>
<dbReference type="SUPFAM" id="SSF50129">
    <property type="entry name" value="GroES-like"/>
    <property type="match status" value="1"/>
</dbReference>
<keyword evidence="2 4" id="KW-0862">Zinc</keyword>
<accession>A0A109REN5</accession>
<dbReference type="InterPro" id="IPR013149">
    <property type="entry name" value="ADH-like_C"/>
</dbReference>
<dbReference type="RefSeq" id="WP_060778835.1">
    <property type="nucleotide sequence ID" value="NZ_CAJHLF010000004.1"/>
</dbReference>
<evidence type="ECO:0000259" key="5">
    <source>
        <dbReference type="SMART" id="SM00829"/>
    </source>
</evidence>
<dbReference type="Gene3D" id="3.90.180.10">
    <property type="entry name" value="Medium-chain alcohol dehydrogenases, catalytic domain"/>
    <property type="match status" value="1"/>
</dbReference>
<evidence type="ECO:0000313" key="6">
    <source>
        <dbReference type="EMBL" id="MCY3052900.1"/>
    </source>
</evidence>
<evidence type="ECO:0000313" key="7">
    <source>
        <dbReference type="EMBL" id="QPS01890.1"/>
    </source>
</evidence>
<proteinExistence type="inferred from homology"/>
<gene>
    <name evidence="7" type="ORF">I6G68_02095</name>
    <name evidence="6" type="ORF">ODY43_02765</name>
</gene>
<organism evidence="7 8">
    <name type="scientific">Aerococcus urinae</name>
    <dbReference type="NCBI Taxonomy" id="1376"/>
    <lineage>
        <taxon>Bacteria</taxon>
        <taxon>Bacillati</taxon>
        <taxon>Bacillota</taxon>
        <taxon>Bacilli</taxon>
        <taxon>Lactobacillales</taxon>
        <taxon>Aerococcaceae</taxon>
        <taxon>Aerococcus</taxon>
    </lineage>
</organism>
<dbReference type="InterPro" id="IPR036291">
    <property type="entry name" value="NAD(P)-bd_dom_sf"/>
</dbReference>
<dbReference type="InterPro" id="IPR050129">
    <property type="entry name" value="Zn_alcohol_dh"/>
</dbReference>
<dbReference type="GO" id="GO:0008270">
    <property type="term" value="F:zinc ion binding"/>
    <property type="evidence" value="ECO:0007669"/>
    <property type="project" value="InterPro"/>
</dbReference>
<keyword evidence="1 4" id="KW-0479">Metal-binding</keyword>
<dbReference type="EMBL" id="CP065662">
    <property type="protein sequence ID" value="QPS01890.1"/>
    <property type="molecule type" value="Genomic_DNA"/>
</dbReference>
<sequence>MKATQLNENQEFEYVEIDEPECQPGWVKVKVHATGVCGSDTHKIEFGWKYDLPAVMGHEIAGEVVEVGEGVTRVKVGERVIVPPLIPDFSCQYCEQGLYGLCENYKMIGTHYIGGFAEKLVAPETNILPIGEMDYEDAVLIEPFAVSMHSVMNMDVELGDTAVVLGIGAIGIFTIEALLLAGCKNVIAVDINDDKLEVAKQYGASYGINSIKEDLEAKVKEYTNGLGADIVMECAGTPITQEQALVLAKKRGKVGYTGIGYRDVLLHERHFESIFRHELTLKGFWNSYSAPFPGKEWTNLIAYINQGRVNLEGMITHRYPLNKVDEAFKMMLSREQTFNKVIILPQEEKN</sequence>
<dbReference type="PANTHER" id="PTHR43401">
    <property type="entry name" value="L-THREONINE 3-DEHYDROGENASE"/>
    <property type="match status" value="1"/>
</dbReference>
<dbReference type="Gene3D" id="3.40.50.720">
    <property type="entry name" value="NAD(P)-binding Rossmann-like Domain"/>
    <property type="match status" value="1"/>
</dbReference>
<reference evidence="7 8" key="1">
    <citation type="submission" date="2020-12" db="EMBL/GenBank/DDBJ databases">
        <title>FDA dAtabase for Regulatory Grade micrObial Sequences (FDA-ARGOS): Supporting development and validation of Infectious Disease Dx tests.</title>
        <authorList>
            <person name="Sproer C."/>
            <person name="Gronow S."/>
            <person name="Severitt S."/>
            <person name="Schroder I."/>
            <person name="Tallon L."/>
            <person name="Sadzewicz L."/>
            <person name="Zhao X."/>
            <person name="Boylan J."/>
            <person name="Ott S."/>
            <person name="Bowen H."/>
            <person name="Vavikolanu K."/>
            <person name="Mehta A."/>
            <person name="Aluvathingal J."/>
            <person name="Nadendla S."/>
            <person name="Lowell S."/>
            <person name="Myers T."/>
            <person name="Yan Y."/>
            <person name="Sichtig H."/>
        </authorList>
    </citation>
    <scope>NUCLEOTIDE SEQUENCE [LARGE SCALE GENOMIC DNA]</scope>
    <source>
        <strain evidence="7 8">FDAARGOS_911</strain>
    </source>
</reference>
<dbReference type="SMART" id="SM00829">
    <property type="entry name" value="PKS_ER"/>
    <property type="match status" value="1"/>
</dbReference>
<evidence type="ECO:0000313" key="8">
    <source>
        <dbReference type="Proteomes" id="UP000594771"/>
    </source>
</evidence>
<keyword evidence="9" id="KW-1185">Reference proteome</keyword>
<dbReference type="InterPro" id="IPR002328">
    <property type="entry name" value="ADH_Zn_CS"/>
</dbReference>
<dbReference type="Pfam" id="PF00107">
    <property type="entry name" value="ADH_zinc_N"/>
    <property type="match status" value="1"/>
</dbReference>
<dbReference type="InterPro" id="IPR011032">
    <property type="entry name" value="GroES-like_sf"/>
</dbReference>
<evidence type="ECO:0000256" key="1">
    <source>
        <dbReference type="ARBA" id="ARBA00022723"/>
    </source>
</evidence>
<protein>
    <submittedName>
        <fullName evidence="7">Galactitol-1-phosphate 5-dehydrogenase</fullName>
    </submittedName>
</protein>
<name>A0A109REN5_9LACT</name>
<dbReference type="CDD" id="cd08236">
    <property type="entry name" value="sugar_DH"/>
    <property type="match status" value="1"/>
</dbReference>
<evidence type="ECO:0000313" key="9">
    <source>
        <dbReference type="Proteomes" id="UP001069145"/>
    </source>
</evidence>
<evidence type="ECO:0000256" key="2">
    <source>
        <dbReference type="ARBA" id="ARBA00022833"/>
    </source>
</evidence>
<comment type="cofactor">
    <cofactor evidence="4">
        <name>Zn(2+)</name>
        <dbReference type="ChEBI" id="CHEBI:29105"/>
    </cofactor>
</comment>
<dbReference type="OrthoDB" id="9770238at2"/>
<evidence type="ECO:0000256" key="4">
    <source>
        <dbReference type="RuleBase" id="RU361277"/>
    </source>
</evidence>
<dbReference type="GO" id="GO:0016491">
    <property type="term" value="F:oxidoreductase activity"/>
    <property type="evidence" value="ECO:0007669"/>
    <property type="project" value="UniProtKB-KW"/>
</dbReference>
<evidence type="ECO:0000256" key="3">
    <source>
        <dbReference type="ARBA" id="ARBA00023002"/>
    </source>
</evidence>
<dbReference type="PROSITE" id="PS00059">
    <property type="entry name" value="ADH_ZINC"/>
    <property type="match status" value="1"/>
</dbReference>
<dbReference type="AlphaFoldDB" id="A0A109REN5"/>
<comment type="similarity">
    <text evidence="4">Belongs to the zinc-containing alcohol dehydrogenase family.</text>
</comment>
<dbReference type="SUPFAM" id="SSF51735">
    <property type="entry name" value="NAD(P)-binding Rossmann-fold domains"/>
    <property type="match status" value="1"/>
</dbReference>
<dbReference type="Proteomes" id="UP001069145">
    <property type="component" value="Unassembled WGS sequence"/>
</dbReference>
<dbReference type="PANTHER" id="PTHR43401:SF2">
    <property type="entry name" value="L-THREONINE 3-DEHYDROGENASE"/>
    <property type="match status" value="1"/>
</dbReference>
<dbReference type="InterPro" id="IPR013154">
    <property type="entry name" value="ADH-like_N"/>
</dbReference>
<keyword evidence="3" id="KW-0560">Oxidoreductase</keyword>
<feature type="domain" description="Enoyl reductase (ER)" evidence="5">
    <location>
        <begin position="5"/>
        <end position="343"/>
    </location>
</feature>